<dbReference type="Proteomes" id="UP001301012">
    <property type="component" value="Unassembled WGS sequence"/>
</dbReference>
<gene>
    <name evidence="3" type="ORF">QOZ84_10705</name>
</gene>
<proteinExistence type="predicted"/>
<feature type="compositionally biased region" description="Gly residues" evidence="1">
    <location>
        <begin position="138"/>
        <end position="147"/>
    </location>
</feature>
<comment type="caution">
    <text evidence="3">The sequence shown here is derived from an EMBL/GenBank/DDBJ whole genome shotgun (WGS) entry which is preliminary data.</text>
</comment>
<feature type="compositionally biased region" description="Basic and acidic residues" evidence="1">
    <location>
        <begin position="109"/>
        <end position="126"/>
    </location>
</feature>
<feature type="chain" id="PRO_5045644226" description="DUF2680 domain-containing protein" evidence="2">
    <location>
        <begin position="24"/>
        <end position="147"/>
    </location>
</feature>
<organism evidence="3 4">
    <name type="scientific">Romboutsia sedimentorum</name>
    <dbReference type="NCBI Taxonomy" id="1368474"/>
    <lineage>
        <taxon>Bacteria</taxon>
        <taxon>Bacillati</taxon>
        <taxon>Bacillota</taxon>
        <taxon>Clostridia</taxon>
        <taxon>Peptostreptococcales</taxon>
        <taxon>Peptostreptococcaceae</taxon>
        <taxon>Romboutsia</taxon>
    </lineage>
</organism>
<evidence type="ECO:0000313" key="3">
    <source>
        <dbReference type="EMBL" id="MDK2564022.1"/>
    </source>
</evidence>
<evidence type="ECO:0008006" key="5">
    <source>
        <dbReference type="Google" id="ProtNLM"/>
    </source>
</evidence>
<protein>
    <recommendedName>
        <fullName evidence="5">DUF2680 domain-containing protein</fullName>
    </recommendedName>
</protein>
<name>A0ABT7EBE9_9FIRM</name>
<accession>A0ABT7EBE9</accession>
<evidence type="ECO:0000256" key="2">
    <source>
        <dbReference type="SAM" id="SignalP"/>
    </source>
</evidence>
<keyword evidence="2" id="KW-0732">Signal</keyword>
<feature type="signal peptide" evidence="2">
    <location>
        <begin position="1"/>
        <end position="23"/>
    </location>
</feature>
<evidence type="ECO:0000313" key="4">
    <source>
        <dbReference type="Proteomes" id="UP001301012"/>
    </source>
</evidence>
<sequence>MKKSLIALGVVSLLGLGTFNVTANASEQVAKPKAETLTSTPIKNRTDCKLSEEQQSLLEKGYNELTVEEKATFDKYHGESKKDLNEEQINEYFKVHDKAFKYMDDNFKAEMKEKREERQTNRENRGQHKGQGNKGNQRGQGNGACNN</sequence>
<reference evidence="3 4" key="1">
    <citation type="submission" date="2023-05" db="EMBL/GenBank/DDBJ databases">
        <title>Rombocin, a short stable natural nisin variant, displays selective antimicrobial activity against Listeria monocytogenes and employs dual mode of action to kill target bacterial strains.</title>
        <authorList>
            <person name="Wambui J."/>
            <person name="Stephan R."/>
            <person name="Kuipers O.P."/>
        </authorList>
    </citation>
    <scope>NUCLEOTIDE SEQUENCE [LARGE SCALE GENOMIC DNA]</scope>
    <source>
        <strain evidence="3 4">RC002</strain>
    </source>
</reference>
<dbReference type="RefSeq" id="WP_284132960.1">
    <property type="nucleotide sequence ID" value="NZ_JASKYM010000005.1"/>
</dbReference>
<dbReference type="EMBL" id="JASKYM010000005">
    <property type="protein sequence ID" value="MDK2564022.1"/>
    <property type="molecule type" value="Genomic_DNA"/>
</dbReference>
<evidence type="ECO:0000256" key="1">
    <source>
        <dbReference type="SAM" id="MobiDB-lite"/>
    </source>
</evidence>
<feature type="region of interest" description="Disordered" evidence="1">
    <location>
        <begin position="109"/>
        <end position="147"/>
    </location>
</feature>
<keyword evidence="4" id="KW-1185">Reference proteome</keyword>